<sequence length="366" mass="38399">MGDPMRRLERRIRRRMDARAAAQRVLRSLPAILQIVVAAVGAYSVAHYVLGHEVPLVAVTVVISALGLARDARPRRVLETVVGILVGIIVAALLVTVLGRGVWQIAVILALALLVARAVSPSAGFAIAAAVQSMLVAVLPAPPGGVFERALDGVVGAVIALLVTALIPRLDVLATKGESRALFSLLDQSITGLAGALRTGDAAAADLALARSRRTQPLIDGWTESLDSARAVATYSPWLRGGRARLAAEAEQLAAADLVTRHVRSIARRIDVLVRDGVERPGLGALLDETAVIVRALGRSVEDRAERDRARILGLALAGVLTPEAVPGAVSVPDQVVVVLLRGLVFDVLVVSGLEPHEARQALPPI</sequence>
<feature type="transmembrane region" description="Helical" evidence="5">
    <location>
        <begin position="153"/>
        <end position="170"/>
    </location>
</feature>
<evidence type="ECO:0000256" key="2">
    <source>
        <dbReference type="ARBA" id="ARBA00022692"/>
    </source>
</evidence>
<proteinExistence type="predicted"/>
<name>A0A9E8MLR1_9MICO</name>
<evidence type="ECO:0000313" key="8">
    <source>
        <dbReference type="Proteomes" id="UP001164706"/>
    </source>
</evidence>
<dbReference type="GO" id="GO:0016020">
    <property type="term" value="C:membrane"/>
    <property type="evidence" value="ECO:0007669"/>
    <property type="project" value="UniProtKB-SubCell"/>
</dbReference>
<accession>A0A9E8MLR1</accession>
<feature type="domain" description="Integral membrane bound transporter" evidence="6">
    <location>
        <begin position="45"/>
        <end position="163"/>
    </location>
</feature>
<keyword evidence="8" id="KW-1185">Reference proteome</keyword>
<comment type="subcellular location">
    <subcellularLocation>
        <location evidence="1">Membrane</location>
        <topology evidence="1">Multi-pass membrane protein</topology>
    </subcellularLocation>
</comment>
<evidence type="ECO:0000256" key="4">
    <source>
        <dbReference type="ARBA" id="ARBA00023136"/>
    </source>
</evidence>
<organism evidence="7 8">
    <name type="scientific">Microcella daejeonensis</name>
    <dbReference type="NCBI Taxonomy" id="2994971"/>
    <lineage>
        <taxon>Bacteria</taxon>
        <taxon>Bacillati</taxon>
        <taxon>Actinomycetota</taxon>
        <taxon>Actinomycetes</taxon>
        <taxon>Micrococcales</taxon>
        <taxon>Microbacteriaceae</taxon>
        <taxon>Microcella</taxon>
    </lineage>
</organism>
<dbReference type="RefSeq" id="WP_267781770.1">
    <property type="nucleotide sequence ID" value="NZ_CP113089.1"/>
</dbReference>
<evidence type="ECO:0000256" key="3">
    <source>
        <dbReference type="ARBA" id="ARBA00022989"/>
    </source>
</evidence>
<keyword evidence="4 5" id="KW-0472">Membrane</keyword>
<evidence type="ECO:0000256" key="1">
    <source>
        <dbReference type="ARBA" id="ARBA00004141"/>
    </source>
</evidence>
<feature type="transmembrane region" description="Helical" evidence="5">
    <location>
        <begin position="49"/>
        <end position="69"/>
    </location>
</feature>
<evidence type="ECO:0000313" key="7">
    <source>
        <dbReference type="EMBL" id="WAB81960.1"/>
    </source>
</evidence>
<dbReference type="InterPro" id="IPR049453">
    <property type="entry name" value="Memb_transporter_dom"/>
</dbReference>
<dbReference type="KEGG" id="mdb:OVN18_02775"/>
<keyword evidence="3 5" id="KW-1133">Transmembrane helix</keyword>
<dbReference type="Proteomes" id="UP001164706">
    <property type="component" value="Chromosome"/>
</dbReference>
<gene>
    <name evidence="7" type="ORF">OVN18_02775</name>
</gene>
<evidence type="ECO:0000259" key="6">
    <source>
        <dbReference type="Pfam" id="PF13515"/>
    </source>
</evidence>
<feature type="transmembrane region" description="Helical" evidence="5">
    <location>
        <begin position="123"/>
        <end position="141"/>
    </location>
</feature>
<evidence type="ECO:0000256" key="5">
    <source>
        <dbReference type="SAM" id="Phobius"/>
    </source>
</evidence>
<reference evidence="7" key="1">
    <citation type="submission" date="2022-11" db="EMBL/GenBank/DDBJ databases">
        <title>Description of Microcella daejonensis nov. sp, isolated from riverside soil.</title>
        <authorList>
            <person name="Molina K.M."/>
            <person name="Kim S.B."/>
        </authorList>
    </citation>
    <scope>NUCLEOTIDE SEQUENCE</scope>
    <source>
        <strain evidence="7">MMS21-STM12</strain>
    </source>
</reference>
<dbReference type="Pfam" id="PF13515">
    <property type="entry name" value="FUSC_2"/>
    <property type="match status" value="1"/>
</dbReference>
<keyword evidence="2 5" id="KW-0812">Transmembrane</keyword>
<protein>
    <submittedName>
        <fullName evidence="7">FUSC family protein</fullName>
    </submittedName>
</protein>
<dbReference type="AlphaFoldDB" id="A0A9E8MLR1"/>
<feature type="transmembrane region" description="Helical" evidence="5">
    <location>
        <begin position="21"/>
        <end position="43"/>
    </location>
</feature>
<feature type="transmembrane region" description="Helical" evidence="5">
    <location>
        <begin position="76"/>
        <end position="95"/>
    </location>
</feature>
<dbReference type="EMBL" id="CP113089">
    <property type="protein sequence ID" value="WAB81960.1"/>
    <property type="molecule type" value="Genomic_DNA"/>
</dbReference>